<keyword evidence="11" id="KW-0902">Two-component regulatory system</keyword>
<evidence type="ECO:0000259" key="16">
    <source>
        <dbReference type="PROSITE" id="PS50109"/>
    </source>
</evidence>
<evidence type="ECO:0000256" key="13">
    <source>
        <dbReference type="ARBA" id="ARBA00058004"/>
    </source>
</evidence>
<comment type="function">
    <text evidence="13">Member of the two-component regulatory system BvgS/BvgA. Phosphorylates BvgA via a four-step phosphorelay in response to environmental signals.</text>
</comment>
<dbReference type="GO" id="GO:0000155">
    <property type="term" value="F:phosphorelay sensor kinase activity"/>
    <property type="evidence" value="ECO:0007669"/>
    <property type="project" value="InterPro"/>
</dbReference>
<dbReference type="SMART" id="SM00388">
    <property type="entry name" value="HisKA"/>
    <property type="match status" value="1"/>
</dbReference>
<dbReference type="InterPro" id="IPR036890">
    <property type="entry name" value="HATPase_C_sf"/>
</dbReference>
<dbReference type="Pfam" id="PF00512">
    <property type="entry name" value="HisKA"/>
    <property type="match status" value="1"/>
</dbReference>
<dbReference type="PANTHER" id="PTHR45339:SF1">
    <property type="entry name" value="HYBRID SIGNAL TRANSDUCTION HISTIDINE KINASE J"/>
    <property type="match status" value="1"/>
</dbReference>
<evidence type="ECO:0000256" key="11">
    <source>
        <dbReference type="ARBA" id="ARBA00023012"/>
    </source>
</evidence>
<dbReference type="SUPFAM" id="SSF47384">
    <property type="entry name" value="Homodimeric domain of signal transducing histidine kinase"/>
    <property type="match status" value="1"/>
</dbReference>
<evidence type="ECO:0000256" key="15">
    <source>
        <dbReference type="SAM" id="Phobius"/>
    </source>
</evidence>
<dbReference type="CDD" id="cd16922">
    <property type="entry name" value="HATPase_EvgS-ArcB-TorS-like"/>
    <property type="match status" value="1"/>
</dbReference>
<evidence type="ECO:0000256" key="12">
    <source>
        <dbReference type="ARBA" id="ARBA00023136"/>
    </source>
</evidence>
<evidence type="ECO:0000256" key="7">
    <source>
        <dbReference type="ARBA" id="ARBA00022741"/>
    </source>
</evidence>
<dbReference type="FunFam" id="3.30.565.10:FF:000010">
    <property type="entry name" value="Sensor histidine kinase RcsC"/>
    <property type="match status" value="1"/>
</dbReference>
<dbReference type="Gene3D" id="3.30.565.10">
    <property type="entry name" value="Histidine kinase-like ATPase, C-terminal domain"/>
    <property type="match status" value="1"/>
</dbReference>
<dbReference type="AlphaFoldDB" id="A0A4Y4CY04"/>
<evidence type="ECO:0000256" key="9">
    <source>
        <dbReference type="ARBA" id="ARBA00022840"/>
    </source>
</evidence>
<keyword evidence="10 15" id="KW-1133">Transmembrane helix</keyword>
<dbReference type="FunFam" id="1.10.287.130:FF:000004">
    <property type="entry name" value="Ethylene receptor 1"/>
    <property type="match status" value="1"/>
</dbReference>
<dbReference type="Pfam" id="PF02518">
    <property type="entry name" value="HATPase_c"/>
    <property type="match status" value="1"/>
</dbReference>
<gene>
    <name evidence="17" type="ORF">ZRA01_26720</name>
</gene>
<dbReference type="SMART" id="SM00387">
    <property type="entry name" value="HATPase_c"/>
    <property type="match status" value="1"/>
</dbReference>
<comment type="catalytic activity">
    <reaction evidence="1">
        <text>ATP + protein L-histidine = ADP + protein N-phospho-L-histidine.</text>
        <dbReference type="EC" id="2.7.13.3"/>
    </reaction>
</comment>
<comment type="subcellular location">
    <subcellularLocation>
        <location evidence="2">Membrane</location>
    </subcellularLocation>
</comment>
<dbReference type="PRINTS" id="PR00344">
    <property type="entry name" value="BCTRLSENSOR"/>
</dbReference>
<evidence type="ECO:0000256" key="1">
    <source>
        <dbReference type="ARBA" id="ARBA00000085"/>
    </source>
</evidence>
<sequence length="606" mass="64661">MSLRSALVSRIPRSLQWRLALPVVSLLSAVLLVYGATTALQQSSTVAGMLNARAQNLARSVAAASVGPLLMRDLEALEQLLISNLRYGRVQAVQILDARGRLVADVEMKDGKVLTHFGRAAPLLPPGEGAERTENVRELNVLGLSLHRHDGDPVLWQAIHNDRDGLGWVRVTVDSSPIEQIQSGIWLNNLLLLMGVIVISIGGVFILLHRPLAELQRAANFARTLADARGGQAPGCEAIAEINSLFQSLNHVSASLASQERALLAAKDAAEQANRAKSHFLANVSHELRTPMNGILGLSDMLQLSELPSREKEFVRLINDSGRQLLVIINDLIDFSDLDGQRVRPQQQPFLLDQVLAEVQQGIAEAAATKGLEVLQRVPPGLPRQLVGDAPRLRQALSKYAENAVKFTERGAVCIAVEVESREADALVLRFIVEDSGIGIPEADQGRLFRGFEQVDGSSTRQYGGTGLGLAIARQIASLLGGTIGVSSTPGQGSRFWLTLRLGIAADGTSDDALAVAAPAAAPALPVAPPLAAGLRPGPAAVEVARRELGELIRLGDISALPWLAAQGEILLHANPEAHAKLITALQNFDFDAAEAALQAFETPPA</sequence>
<accession>A0A4Y4CY04</accession>
<organism evidence="17 18">
    <name type="scientific">Zoogloea ramigera</name>
    <dbReference type="NCBI Taxonomy" id="350"/>
    <lineage>
        <taxon>Bacteria</taxon>
        <taxon>Pseudomonadati</taxon>
        <taxon>Pseudomonadota</taxon>
        <taxon>Betaproteobacteria</taxon>
        <taxon>Rhodocyclales</taxon>
        <taxon>Zoogloeaceae</taxon>
        <taxon>Zoogloea</taxon>
    </lineage>
</organism>
<dbReference type="CDD" id="cd00082">
    <property type="entry name" value="HisKA"/>
    <property type="match status" value="1"/>
</dbReference>
<keyword evidence="5" id="KW-0808">Transferase</keyword>
<evidence type="ECO:0000256" key="8">
    <source>
        <dbReference type="ARBA" id="ARBA00022777"/>
    </source>
</evidence>
<protein>
    <recommendedName>
        <fullName evidence="14">Virulence sensor protein BvgS</fullName>
        <ecNumber evidence="3">2.7.13.3</ecNumber>
    </recommendedName>
</protein>
<keyword evidence="7" id="KW-0547">Nucleotide-binding</keyword>
<dbReference type="InterPro" id="IPR036097">
    <property type="entry name" value="HisK_dim/P_sf"/>
</dbReference>
<dbReference type="InterPro" id="IPR003594">
    <property type="entry name" value="HATPase_dom"/>
</dbReference>
<keyword evidence="4" id="KW-0597">Phosphoprotein</keyword>
<keyword evidence="8" id="KW-0418">Kinase</keyword>
<keyword evidence="12 15" id="KW-0472">Membrane</keyword>
<feature type="transmembrane region" description="Helical" evidence="15">
    <location>
        <begin position="185"/>
        <end position="208"/>
    </location>
</feature>
<comment type="caution">
    <text evidence="17">The sequence shown here is derived from an EMBL/GenBank/DDBJ whole genome shotgun (WGS) entry which is preliminary data.</text>
</comment>
<dbReference type="EC" id="2.7.13.3" evidence="3"/>
<dbReference type="Gene3D" id="1.10.287.130">
    <property type="match status" value="1"/>
</dbReference>
<dbReference type="OrthoDB" id="9810730at2"/>
<keyword evidence="6 15" id="KW-0812">Transmembrane</keyword>
<keyword evidence="9" id="KW-0067">ATP-binding</keyword>
<dbReference type="EMBL" id="BJNV01000048">
    <property type="protein sequence ID" value="GEC96599.1"/>
    <property type="molecule type" value="Genomic_DNA"/>
</dbReference>
<dbReference type="PROSITE" id="PS50109">
    <property type="entry name" value="HIS_KIN"/>
    <property type="match status" value="1"/>
</dbReference>
<dbReference type="InterPro" id="IPR003661">
    <property type="entry name" value="HisK_dim/P_dom"/>
</dbReference>
<evidence type="ECO:0000313" key="17">
    <source>
        <dbReference type="EMBL" id="GEC96599.1"/>
    </source>
</evidence>
<reference evidence="17 18" key="1">
    <citation type="submission" date="2019-06" db="EMBL/GenBank/DDBJ databases">
        <title>Whole genome shotgun sequence of Zoogloea ramigera NBRC 15342.</title>
        <authorList>
            <person name="Hosoyama A."/>
            <person name="Uohara A."/>
            <person name="Ohji S."/>
            <person name="Ichikawa N."/>
        </authorList>
    </citation>
    <scope>NUCLEOTIDE SEQUENCE [LARGE SCALE GENOMIC DNA]</scope>
    <source>
        <strain evidence="17 18">NBRC 15342</strain>
    </source>
</reference>
<keyword evidence="18" id="KW-1185">Reference proteome</keyword>
<dbReference type="GO" id="GO:0005524">
    <property type="term" value="F:ATP binding"/>
    <property type="evidence" value="ECO:0007669"/>
    <property type="project" value="UniProtKB-KW"/>
</dbReference>
<evidence type="ECO:0000313" key="18">
    <source>
        <dbReference type="Proteomes" id="UP000318422"/>
    </source>
</evidence>
<dbReference type="InterPro" id="IPR004358">
    <property type="entry name" value="Sig_transdc_His_kin-like_C"/>
</dbReference>
<evidence type="ECO:0000256" key="2">
    <source>
        <dbReference type="ARBA" id="ARBA00004370"/>
    </source>
</evidence>
<evidence type="ECO:0000256" key="10">
    <source>
        <dbReference type="ARBA" id="ARBA00022989"/>
    </source>
</evidence>
<evidence type="ECO:0000256" key="4">
    <source>
        <dbReference type="ARBA" id="ARBA00022553"/>
    </source>
</evidence>
<evidence type="ECO:0000256" key="3">
    <source>
        <dbReference type="ARBA" id="ARBA00012438"/>
    </source>
</evidence>
<dbReference type="GO" id="GO:0016020">
    <property type="term" value="C:membrane"/>
    <property type="evidence" value="ECO:0007669"/>
    <property type="project" value="UniProtKB-SubCell"/>
</dbReference>
<evidence type="ECO:0000256" key="14">
    <source>
        <dbReference type="ARBA" id="ARBA00070152"/>
    </source>
</evidence>
<proteinExistence type="predicted"/>
<feature type="domain" description="Histidine kinase" evidence="16">
    <location>
        <begin position="283"/>
        <end position="504"/>
    </location>
</feature>
<dbReference type="RefSeq" id="WP_141353061.1">
    <property type="nucleotide sequence ID" value="NZ_BJNV01000048.1"/>
</dbReference>
<dbReference type="InterPro" id="IPR005467">
    <property type="entry name" value="His_kinase_dom"/>
</dbReference>
<dbReference type="Proteomes" id="UP000318422">
    <property type="component" value="Unassembled WGS sequence"/>
</dbReference>
<evidence type="ECO:0000256" key="5">
    <source>
        <dbReference type="ARBA" id="ARBA00022679"/>
    </source>
</evidence>
<dbReference type="PANTHER" id="PTHR45339">
    <property type="entry name" value="HYBRID SIGNAL TRANSDUCTION HISTIDINE KINASE J"/>
    <property type="match status" value="1"/>
</dbReference>
<evidence type="ECO:0000256" key="6">
    <source>
        <dbReference type="ARBA" id="ARBA00022692"/>
    </source>
</evidence>
<dbReference type="SUPFAM" id="SSF55874">
    <property type="entry name" value="ATPase domain of HSP90 chaperone/DNA topoisomerase II/histidine kinase"/>
    <property type="match status" value="1"/>
</dbReference>
<name>A0A4Y4CY04_ZOORA</name>